<evidence type="ECO:0000313" key="5">
    <source>
        <dbReference type="EMBL" id="KXS96161.1"/>
    </source>
</evidence>
<dbReference type="Proteomes" id="UP000070133">
    <property type="component" value="Unassembled WGS sequence"/>
</dbReference>
<dbReference type="STRING" id="321146.A0A139H178"/>
<dbReference type="InterPro" id="IPR057326">
    <property type="entry name" value="KR_dom"/>
</dbReference>
<dbReference type="GO" id="GO:0016020">
    <property type="term" value="C:membrane"/>
    <property type="evidence" value="ECO:0007669"/>
    <property type="project" value="TreeGrafter"/>
</dbReference>
<dbReference type="InterPro" id="IPR002347">
    <property type="entry name" value="SDR_fam"/>
</dbReference>
<gene>
    <name evidence="5" type="ORF">AC578_2664</name>
</gene>
<keyword evidence="2" id="KW-0560">Oxidoreductase</keyword>
<evidence type="ECO:0000256" key="1">
    <source>
        <dbReference type="ARBA" id="ARBA00006484"/>
    </source>
</evidence>
<dbReference type="PANTHER" id="PTHR44196">
    <property type="entry name" value="DEHYDROGENASE/REDUCTASE SDR FAMILY MEMBER 7B"/>
    <property type="match status" value="1"/>
</dbReference>
<dbReference type="AlphaFoldDB" id="A0A139H178"/>
<evidence type="ECO:0000256" key="2">
    <source>
        <dbReference type="ARBA" id="ARBA00023002"/>
    </source>
</evidence>
<dbReference type="OrthoDB" id="1933717at2759"/>
<proteinExistence type="inferred from homology"/>
<name>A0A139H178_9PEZI</name>
<dbReference type="InterPro" id="IPR036291">
    <property type="entry name" value="NAD(P)-bd_dom_sf"/>
</dbReference>
<dbReference type="PANTHER" id="PTHR44196:SF1">
    <property type="entry name" value="DEHYDROGENASE_REDUCTASE SDR FAMILY MEMBER 7B"/>
    <property type="match status" value="1"/>
</dbReference>
<dbReference type="SMART" id="SM00822">
    <property type="entry name" value="PKS_KR"/>
    <property type="match status" value="1"/>
</dbReference>
<protein>
    <recommendedName>
        <fullName evidence="4">Ketoreductase domain-containing protein</fullName>
    </recommendedName>
</protein>
<evidence type="ECO:0000259" key="4">
    <source>
        <dbReference type="SMART" id="SM00822"/>
    </source>
</evidence>
<dbReference type="SUPFAM" id="SSF51735">
    <property type="entry name" value="NAD(P)-binding Rossmann-fold domains"/>
    <property type="match status" value="1"/>
</dbReference>
<evidence type="ECO:0000256" key="3">
    <source>
        <dbReference type="RuleBase" id="RU000363"/>
    </source>
</evidence>
<evidence type="ECO:0000313" key="6">
    <source>
        <dbReference type="Proteomes" id="UP000070133"/>
    </source>
</evidence>
<dbReference type="PRINTS" id="PR00081">
    <property type="entry name" value="GDHRDH"/>
</dbReference>
<dbReference type="GO" id="GO:0016491">
    <property type="term" value="F:oxidoreductase activity"/>
    <property type="evidence" value="ECO:0007669"/>
    <property type="project" value="UniProtKB-KW"/>
</dbReference>
<dbReference type="Gene3D" id="3.40.50.720">
    <property type="entry name" value="NAD(P)-binding Rossmann-like Domain"/>
    <property type="match status" value="1"/>
</dbReference>
<dbReference type="Pfam" id="PF00106">
    <property type="entry name" value="adh_short"/>
    <property type="match status" value="1"/>
</dbReference>
<dbReference type="PRINTS" id="PR00080">
    <property type="entry name" value="SDRFAMILY"/>
</dbReference>
<comment type="similarity">
    <text evidence="1 3">Belongs to the short-chain dehydrogenases/reductases (SDR) family.</text>
</comment>
<keyword evidence="6" id="KW-1185">Reference proteome</keyword>
<feature type="domain" description="Ketoreductase" evidence="4">
    <location>
        <begin position="31"/>
        <end position="217"/>
    </location>
</feature>
<sequence>MAMYMNSSVPFLYDSYPAVAPEKFQGQLKGKTAIVTGGSSGIGRAVCKAFASAGASVACIARREPRLKTLVDEIKATGGHAIPFAADITEKGAAKKIISHVEAELGPVDILVNVAGIARLGPLVDEPDDLAIWWKVHEVNVHAPALLTRAVLPGMIERKSGAVISVSSVVATWPSPIQTAYSSSKAAISKFHESLAAELQGSGVLSFAMNPGLVESELGAPGDAVNRESKHPMLAEFQRMREAPRKKQTAELSADVCVALVCDPRCRVLNGRHVEASQDLAPVLEEAEKEGGGRIGRERLYLVNIGIL</sequence>
<reference evidence="5 6" key="1">
    <citation type="submission" date="2015-07" db="EMBL/GenBank/DDBJ databases">
        <title>Comparative genomics of the Sigatoka disease complex on banana suggests a link between parallel evolutionary changes in Pseudocercospora fijiensis and Pseudocercospora eumusae and increased virulence on the banana host.</title>
        <authorList>
            <person name="Chang T.-C."/>
            <person name="Salvucci A."/>
            <person name="Crous P.W."/>
            <person name="Stergiopoulos I."/>
        </authorList>
    </citation>
    <scope>NUCLEOTIDE SEQUENCE [LARGE SCALE GENOMIC DNA]</scope>
    <source>
        <strain evidence="5 6">CBS 114824</strain>
    </source>
</reference>
<dbReference type="EMBL" id="LFZN01000184">
    <property type="protein sequence ID" value="KXS96161.1"/>
    <property type="molecule type" value="Genomic_DNA"/>
</dbReference>
<accession>A0A139H178</accession>
<dbReference type="CDD" id="cd05233">
    <property type="entry name" value="SDR_c"/>
    <property type="match status" value="1"/>
</dbReference>
<organism evidence="5 6">
    <name type="scientific">Pseudocercospora eumusae</name>
    <dbReference type="NCBI Taxonomy" id="321146"/>
    <lineage>
        <taxon>Eukaryota</taxon>
        <taxon>Fungi</taxon>
        <taxon>Dikarya</taxon>
        <taxon>Ascomycota</taxon>
        <taxon>Pezizomycotina</taxon>
        <taxon>Dothideomycetes</taxon>
        <taxon>Dothideomycetidae</taxon>
        <taxon>Mycosphaerellales</taxon>
        <taxon>Mycosphaerellaceae</taxon>
        <taxon>Pseudocercospora</taxon>
    </lineage>
</organism>
<comment type="caution">
    <text evidence="5">The sequence shown here is derived from an EMBL/GenBank/DDBJ whole genome shotgun (WGS) entry which is preliminary data.</text>
</comment>